<evidence type="ECO:0000256" key="1">
    <source>
        <dbReference type="ARBA" id="ARBA00022485"/>
    </source>
</evidence>
<evidence type="ECO:0000313" key="9">
    <source>
        <dbReference type="EMBL" id="MBO1264872.1"/>
    </source>
</evidence>
<dbReference type="Gene3D" id="3.40.470.10">
    <property type="entry name" value="Uracil-DNA glycosylase-like domain"/>
    <property type="match status" value="1"/>
</dbReference>
<organism evidence="9 10">
    <name type="scientific">Proteiniclasticum aestuarii</name>
    <dbReference type="NCBI Taxonomy" id="2817862"/>
    <lineage>
        <taxon>Bacteria</taxon>
        <taxon>Bacillati</taxon>
        <taxon>Bacillota</taxon>
        <taxon>Clostridia</taxon>
        <taxon>Eubacteriales</taxon>
        <taxon>Clostridiaceae</taxon>
        <taxon>Proteiniclasticum</taxon>
    </lineage>
</organism>
<protein>
    <recommendedName>
        <fullName evidence="8">Uracil-DNA glycosylase-like domain-containing protein</fullName>
    </recommendedName>
</protein>
<dbReference type="AlphaFoldDB" id="A0A939H5Z5"/>
<keyword evidence="10" id="KW-1185">Reference proteome</keyword>
<keyword evidence="3" id="KW-0227">DNA damage</keyword>
<dbReference type="InterPro" id="IPR005122">
    <property type="entry name" value="Uracil-DNA_glycosylase-like"/>
</dbReference>
<feature type="domain" description="Uracil-DNA glycosylase-like" evidence="8">
    <location>
        <begin position="26"/>
        <end position="175"/>
    </location>
</feature>
<dbReference type="SUPFAM" id="SSF52141">
    <property type="entry name" value="Uracil-DNA glycosylase-like"/>
    <property type="match status" value="1"/>
</dbReference>
<dbReference type="Proteomes" id="UP000664218">
    <property type="component" value="Unassembled WGS sequence"/>
</dbReference>
<evidence type="ECO:0000313" key="10">
    <source>
        <dbReference type="Proteomes" id="UP000664218"/>
    </source>
</evidence>
<dbReference type="InterPro" id="IPR051536">
    <property type="entry name" value="UDG_Type-4/5"/>
</dbReference>
<dbReference type="PANTHER" id="PTHR33693:SF3">
    <property type="entry name" value="TYPE-5 URACIL-DNA GLYCOSYLASE"/>
    <property type="match status" value="1"/>
</dbReference>
<keyword evidence="1" id="KW-0004">4Fe-4S</keyword>
<keyword evidence="4" id="KW-0378">Hydrolase</keyword>
<sequence>MIKEIMNCNKCNMCNNQIPLLDKVEECDVMWVGLSAKLVDNVLDEIPLSATTRSGKLISEMESEVQGCKFYKTNIVKCLPLNNNGKLRYPTKKEMDLCIVNLKREIEILKPKIIILLGNNVIQSVEKSMKVTFDKFNDYEYKLYKHGEYSFMPIHHPSYISVYKRKNKETYIDAVKELIILSL</sequence>
<evidence type="ECO:0000256" key="6">
    <source>
        <dbReference type="ARBA" id="ARBA00023014"/>
    </source>
</evidence>
<evidence type="ECO:0000256" key="2">
    <source>
        <dbReference type="ARBA" id="ARBA00022723"/>
    </source>
</evidence>
<dbReference type="Pfam" id="PF03167">
    <property type="entry name" value="UDG"/>
    <property type="match status" value="1"/>
</dbReference>
<reference evidence="9" key="1">
    <citation type="submission" date="2021-03" db="EMBL/GenBank/DDBJ databases">
        <title>Proteiniclasticum marinus sp. nov., isolated from tidal flat sediment.</title>
        <authorList>
            <person name="Namirimu T."/>
            <person name="Yang J.-A."/>
            <person name="Yang S.-H."/>
            <person name="Kim Y.-J."/>
            <person name="Kwon K.K."/>
        </authorList>
    </citation>
    <scope>NUCLEOTIDE SEQUENCE</scope>
    <source>
        <strain evidence="9">SCR006</strain>
    </source>
</reference>
<dbReference type="GO" id="GO:0097506">
    <property type="term" value="F:deaminated base DNA N-glycosylase activity"/>
    <property type="evidence" value="ECO:0007669"/>
    <property type="project" value="UniProtKB-ARBA"/>
</dbReference>
<evidence type="ECO:0000256" key="4">
    <source>
        <dbReference type="ARBA" id="ARBA00022801"/>
    </source>
</evidence>
<keyword evidence="2" id="KW-0479">Metal-binding</keyword>
<evidence type="ECO:0000256" key="5">
    <source>
        <dbReference type="ARBA" id="ARBA00023004"/>
    </source>
</evidence>
<dbReference type="GO" id="GO:0051539">
    <property type="term" value="F:4 iron, 4 sulfur cluster binding"/>
    <property type="evidence" value="ECO:0007669"/>
    <property type="project" value="UniProtKB-KW"/>
</dbReference>
<dbReference type="GO" id="GO:0006281">
    <property type="term" value="P:DNA repair"/>
    <property type="evidence" value="ECO:0007669"/>
    <property type="project" value="UniProtKB-KW"/>
</dbReference>
<evidence type="ECO:0000256" key="3">
    <source>
        <dbReference type="ARBA" id="ARBA00022763"/>
    </source>
</evidence>
<dbReference type="GO" id="GO:0046872">
    <property type="term" value="F:metal ion binding"/>
    <property type="evidence" value="ECO:0007669"/>
    <property type="project" value="UniProtKB-KW"/>
</dbReference>
<dbReference type="EMBL" id="JAFNJU010000005">
    <property type="protein sequence ID" value="MBO1264872.1"/>
    <property type="molecule type" value="Genomic_DNA"/>
</dbReference>
<dbReference type="PANTHER" id="PTHR33693">
    <property type="entry name" value="TYPE-5 URACIL-DNA GLYCOSYLASE"/>
    <property type="match status" value="1"/>
</dbReference>
<name>A0A939H5Z5_9CLOT</name>
<comment type="caution">
    <text evidence="9">The sequence shown here is derived from an EMBL/GenBank/DDBJ whole genome shotgun (WGS) entry which is preliminary data.</text>
</comment>
<proteinExistence type="predicted"/>
<dbReference type="RefSeq" id="WP_207599399.1">
    <property type="nucleotide sequence ID" value="NZ_JAFNJU010000005.1"/>
</dbReference>
<evidence type="ECO:0000256" key="7">
    <source>
        <dbReference type="ARBA" id="ARBA00023204"/>
    </source>
</evidence>
<keyword evidence="7" id="KW-0234">DNA repair</keyword>
<keyword evidence="6" id="KW-0411">Iron-sulfur</keyword>
<dbReference type="InterPro" id="IPR036895">
    <property type="entry name" value="Uracil-DNA_glycosylase-like_sf"/>
</dbReference>
<gene>
    <name evidence="9" type="ORF">J3A84_07510</name>
</gene>
<keyword evidence="5" id="KW-0408">Iron</keyword>
<accession>A0A939H5Z5</accession>
<evidence type="ECO:0000259" key="8">
    <source>
        <dbReference type="Pfam" id="PF03167"/>
    </source>
</evidence>